<name>A0A1I7TT21_9PELO</name>
<sequence>MMNCFQYKIVCQVKQEVLALTNTVQVVTLRNVQNGLYTNSDISNHFIERMKHFQAMLISNHIQPENFDLSQFVTECLRNADIHLNHYINSCASETKGE</sequence>
<organism evidence="1 2">
    <name type="scientific">Caenorhabditis tropicalis</name>
    <dbReference type="NCBI Taxonomy" id="1561998"/>
    <lineage>
        <taxon>Eukaryota</taxon>
        <taxon>Metazoa</taxon>
        <taxon>Ecdysozoa</taxon>
        <taxon>Nematoda</taxon>
        <taxon>Chromadorea</taxon>
        <taxon>Rhabditida</taxon>
        <taxon>Rhabditina</taxon>
        <taxon>Rhabditomorpha</taxon>
        <taxon>Rhabditoidea</taxon>
        <taxon>Rhabditidae</taxon>
        <taxon>Peloderinae</taxon>
        <taxon>Caenorhabditis</taxon>
    </lineage>
</organism>
<reference evidence="2" key="1">
    <citation type="submission" date="2016-11" db="UniProtKB">
        <authorList>
            <consortium name="WormBaseParasite"/>
        </authorList>
    </citation>
    <scope>IDENTIFICATION</scope>
</reference>
<accession>A0A1I7TT21</accession>
<evidence type="ECO:0000313" key="2">
    <source>
        <dbReference type="WBParaSite" id="Csp11.Scaffold629.g11489.t1"/>
    </source>
</evidence>
<dbReference type="AlphaFoldDB" id="A0A1I7TT21"/>
<dbReference type="eggNOG" id="ENOG502TADG">
    <property type="taxonomic scope" value="Eukaryota"/>
</dbReference>
<proteinExistence type="predicted"/>
<keyword evidence="1" id="KW-1185">Reference proteome</keyword>
<dbReference type="WBParaSite" id="Csp11.Scaffold629.g11489.t1">
    <property type="protein sequence ID" value="Csp11.Scaffold629.g11489.t1"/>
    <property type="gene ID" value="Csp11.Scaffold629.g11489"/>
</dbReference>
<evidence type="ECO:0000313" key="1">
    <source>
        <dbReference type="Proteomes" id="UP000095282"/>
    </source>
</evidence>
<protein>
    <submittedName>
        <fullName evidence="2">Type III secretion system protein</fullName>
    </submittedName>
</protein>
<dbReference type="Proteomes" id="UP000095282">
    <property type="component" value="Unplaced"/>
</dbReference>